<organism evidence="2 3">
    <name type="scientific">Salinispora arenicola</name>
    <dbReference type="NCBI Taxonomy" id="168697"/>
    <lineage>
        <taxon>Bacteria</taxon>
        <taxon>Bacillati</taxon>
        <taxon>Actinomycetota</taxon>
        <taxon>Actinomycetes</taxon>
        <taxon>Micromonosporales</taxon>
        <taxon>Micromonosporaceae</taxon>
        <taxon>Salinispora</taxon>
    </lineage>
</organism>
<keyword evidence="4" id="KW-1185">Reference proteome</keyword>
<name>A0A542XHH8_SALAC</name>
<comment type="caution">
    <text evidence="2">The sequence shown here is derived from an EMBL/GenBank/DDBJ whole genome shotgun (WGS) entry which is preliminary data.</text>
</comment>
<evidence type="ECO:0000313" key="2">
    <source>
        <dbReference type="EMBL" id="TQL35269.1"/>
    </source>
</evidence>
<dbReference type="EMBL" id="VFOL01000001">
    <property type="protein sequence ID" value="TQL35269.1"/>
    <property type="molecule type" value="Genomic_DNA"/>
</dbReference>
<protein>
    <submittedName>
        <fullName evidence="2">Uncharacterized protein</fullName>
    </submittedName>
</protein>
<dbReference type="RefSeq" id="WP_018588979.1">
    <property type="nucleotide sequence ID" value="NZ_BOQM01000018.1"/>
</dbReference>
<gene>
    <name evidence="2" type="ORF">FB564_0306</name>
    <name evidence="1" type="ORF">Sar04_27270</name>
</gene>
<evidence type="ECO:0000313" key="4">
    <source>
        <dbReference type="Proteomes" id="UP000677457"/>
    </source>
</evidence>
<accession>A0A542XHH8</accession>
<dbReference type="GeneID" id="93774204"/>
<evidence type="ECO:0000313" key="3">
    <source>
        <dbReference type="Proteomes" id="UP000315983"/>
    </source>
</evidence>
<evidence type="ECO:0000313" key="1">
    <source>
        <dbReference type="EMBL" id="GIM85991.1"/>
    </source>
</evidence>
<reference evidence="1 4" key="2">
    <citation type="submission" date="2021-03" db="EMBL/GenBank/DDBJ databases">
        <title>Whole genome shotgun sequence of Salinispora arenicola NBRC 105043.</title>
        <authorList>
            <person name="Komaki H."/>
            <person name="Tamura T."/>
        </authorList>
    </citation>
    <scope>NUCLEOTIDE SEQUENCE [LARGE SCALE GENOMIC DNA]</scope>
    <source>
        <strain evidence="1 4">NBRC 105043</strain>
    </source>
</reference>
<reference evidence="2 3" key="1">
    <citation type="submission" date="2019-06" db="EMBL/GenBank/DDBJ databases">
        <title>Sequencing the genomes of 1000 actinobacteria strains.</title>
        <authorList>
            <person name="Klenk H.-P."/>
        </authorList>
    </citation>
    <scope>NUCLEOTIDE SEQUENCE [LARGE SCALE GENOMIC DNA]</scope>
    <source>
        <strain evidence="2 3">DSM 44819</strain>
    </source>
</reference>
<dbReference type="AlphaFoldDB" id="A0A542XHH8"/>
<dbReference type="Proteomes" id="UP000315983">
    <property type="component" value="Unassembled WGS sequence"/>
</dbReference>
<proteinExistence type="predicted"/>
<sequence length="45" mass="4309">MTTEATVGQPAVEPVAAVTDEQLIAKGPTNNTSLSAGGVLVGVGG</sequence>
<dbReference type="EMBL" id="BOQM01000018">
    <property type="protein sequence ID" value="GIM85991.1"/>
    <property type="molecule type" value="Genomic_DNA"/>
</dbReference>
<dbReference type="Proteomes" id="UP000677457">
    <property type="component" value="Unassembled WGS sequence"/>
</dbReference>